<feature type="region of interest" description="Disordered" evidence="11">
    <location>
        <begin position="138"/>
        <end position="182"/>
    </location>
</feature>
<dbReference type="PATRIC" id="fig|1348663.4.peg.6317"/>
<feature type="region of interest" description="Disordered" evidence="11">
    <location>
        <begin position="1"/>
        <end position="116"/>
    </location>
</feature>
<proteinExistence type="inferred from homology"/>
<evidence type="ECO:0000256" key="2">
    <source>
        <dbReference type="ARBA" id="ARBA00022618"/>
    </source>
</evidence>
<keyword evidence="9 10" id="KW-0961">Cell wall biogenesis/degradation</keyword>
<dbReference type="Gene3D" id="3.40.50.2000">
    <property type="entry name" value="Glycogen Phosphorylase B"/>
    <property type="match status" value="2"/>
</dbReference>
<name>A0A066YKY1_9ACTN</name>
<dbReference type="InterPro" id="IPR004276">
    <property type="entry name" value="GlycoTrans_28_N"/>
</dbReference>
<comment type="function">
    <text evidence="10">Cell wall formation. Catalyzes the transfer of a GlcNAc subunit on undecaprenyl-pyrophosphoryl-MurNAc-pentapeptide (lipid intermediate I) to form undecaprenyl-pyrophosphoryl-MurNAc-(pentapeptide)GlcNAc (lipid intermediate II).</text>
</comment>
<evidence type="ECO:0000256" key="4">
    <source>
        <dbReference type="ARBA" id="ARBA00022679"/>
    </source>
</evidence>
<dbReference type="GO" id="GO:0008360">
    <property type="term" value="P:regulation of cell shape"/>
    <property type="evidence" value="ECO:0007669"/>
    <property type="project" value="UniProtKB-KW"/>
</dbReference>
<sequence length="651" mass="66802">MAGAEGGLPGGGVGGGVPGVVAGLLAGGGRSAAVVQHRAEQQLTDRQRSALVPEQEGEGGGEPAAGALAGEHDPGRVEAQRVGVGDRPAQGVAAGVQRPGVPRAGGEGVLDRDHRQAQRFRQLAQHARQYGVRVAADQSAPVQVVEHRQPPDRPGGAAHTSPSASPTSKRPPAASSASDGRGRRAASACCHCASRSAVSGAGTPPRAASATANSWSRYASRIRLHLPSGALRLPKCDCPPGKSALWIKQSVIDSTRRGTTVVDEQGRRSLRLVVTGGGTGGHTYPALTAVRALQERLAAERRAVEVLWIGTAKGLEARVAPAEGIRFEPVATGKVRRSRNPLKLVSPANVKDMCRVPLGAVQARRLISRFEPDVVLATGGYVAVPVGLAARSCRVPLVVHEQTVRLGLANKVLARAATRVAVSSESTLPLLPGSARSTAAVTGNPVRPAVLAGRPDKAVAALGLYGFDRSLPTVYVTGGAQGSAQINDLVSGVLPWLLERANVVHQCGPANEAALHSRAAQLPAHLMGRYFLTGFLGAELPDVLALADVVVSRSGAGTLAELTALGKAAVFVPLASSAGNEQAHNATHLQQSGAAMALLGAVGPDDLGAALGPLLDDPARRAALAARAREHGRPDAAERLVDVLLSVARRG</sequence>
<dbReference type="GO" id="GO:0051301">
    <property type="term" value="P:cell division"/>
    <property type="evidence" value="ECO:0007669"/>
    <property type="project" value="UniProtKB-KW"/>
</dbReference>
<evidence type="ECO:0000256" key="3">
    <source>
        <dbReference type="ARBA" id="ARBA00022676"/>
    </source>
</evidence>
<organism evidence="14 15">
    <name type="scientific">Kitasatospora cheerisanensis KCTC 2395</name>
    <dbReference type="NCBI Taxonomy" id="1348663"/>
    <lineage>
        <taxon>Bacteria</taxon>
        <taxon>Bacillati</taxon>
        <taxon>Actinomycetota</taxon>
        <taxon>Actinomycetes</taxon>
        <taxon>Kitasatosporales</taxon>
        <taxon>Streptomycetaceae</taxon>
        <taxon>Kitasatospora</taxon>
    </lineage>
</organism>
<keyword evidence="4 10" id="KW-0808">Transferase</keyword>
<evidence type="ECO:0000256" key="5">
    <source>
        <dbReference type="ARBA" id="ARBA00022960"/>
    </source>
</evidence>
<feature type="domain" description="Glycosyltransferase family 28 N-terminal" evidence="12">
    <location>
        <begin position="273"/>
        <end position="421"/>
    </location>
</feature>
<evidence type="ECO:0000256" key="7">
    <source>
        <dbReference type="ARBA" id="ARBA00023136"/>
    </source>
</evidence>
<feature type="binding site" evidence="10">
    <location>
        <position position="447"/>
    </location>
    <ligand>
        <name>UDP-N-acetyl-alpha-D-glucosamine</name>
        <dbReference type="ChEBI" id="CHEBI:57705"/>
    </ligand>
</feature>
<dbReference type="GO" id="GO:0009252">
    <property type="term" value="P:peptidoglycan biosynthetic process"/>
    <property type="evidence" value="ECO:0007669"/>
    <property type="project" value="UniProtKB-UniRule"/>
</dbReference>
<dbReference type="SUPFAM" id="SSF53756">
    <property type="entry name" value="UDP-Glycosyltransferase/glycogen phosphorylase"/>
    <property type="match status" value="1"/>
</dbReference>
<dbReference type="PANTHER" id="PTHR21015">
    <property type="entry name" value="UDP-N-ACETYLGLUCOSAMINE--N-ACETYLMURAMYL-(PENTAPEPTIDE) PYROPHOSPHORYL-UNDECAPRENOL N-ACETYLGLUCOSAMINE TRANSFERASE 1"/>
    <property type="match status" value="1"/>
</dbReference>
<dbReference type="GO" id="GO:0005886">
    <property type="term" value="C:plasma membrane"/>
    <property type="evidence" value="ECO:0007669"/>
    <property type="project" value="UniProtKB-SubCell"/>
</dbReference>
<dbReference type="HAMAP" id="MF_00033">
    <property type="entry name" value="MurG"/>
    <property type="match status" value="1"/>
</dbReference>
<comment type="similarity">
    <text evidence="10">Belongs to the glycosyltransferase 28 family. MurG subfamily.</text>
</comment>
<accession>A0A066YKY1</accession>
<evidence type="ECO:0000256" key="6">
    <source>
        <dbReference type="ARBA" id="ARBA00022984"/>
    </source>
</evidence>
<dbReference type="AlphaFoldDB" id="A0A066YKY1"/>
<dbReference type="GO" id="GO:0051991">
    <property type="term" value="F:UDP-N-acetyl-D-glucosamine:N-acetylmuramoyl-L-alanyl-D-glutamyl-meso-2,6-diaminopimelyl-D-alanyl-D-alanine-diphosphoundecaprenol 4-beta-N-acetylglucosaminlytransferase activity"/>
    <property type="evidence" value="ECO:0007669"/>
    <property type="project" value="RHEA"/>
</dbReference>
<evidence type="ECO:0000313" key="14">
    <source>
        <dbReference type="EMBL" id="KDN81807.1"/>
    </source>
</evidence>
<reference evidence="14 15" key="1">
    <citation type="submission" date="2014-05" db="EMBL/GenBank/DDBJ databases">
        <title>Draft Genome Sequence of Kitasatospora cheerisanensis KCTC 2395.</title>
        <authorList>
            <person name="Nam D.H."/>
        </authorList>
    </citation>
    <scope>NUCLEOTIDE SEQUENCE [LARGE SCALE GENOMIC DNA]</scope>
    <source>
        <strain evidence="14 15">KCTC 2395</strain>
    </source>
</reference>
<evidence type="ECO:0000256" key="8">
    <source>
        <dbReference type="ARBA" id="ARBA00023306"/>
    </source>
</evidence>
<comment type="pathway">
    <text evidence="10">Cell wall biogenesis; peptidoglycan biosynthesis.</text>
</comment>
<keyword evidence="5 10" id="KW-0133">Cell shape</keyword>
<dbReference type="PANTHER" id="PTHR21015:SF22">
    <property type="entry name" value="GLYCOSYLTRANSFERASE"/>
    <property type="match status" value="1"/>
</dbReference>
<evidence type="ECO:0000256" key="10">
    <source>
        <dbReference type="HAMAP-Rule" id="MF_00033"/>
    </source>
</evidence>
<evidence type="ECO:0000256" key="11">
    <source>
        <dbReference type="SAM" id="MobiDB-lite"/>
    </source>
</evidence>
<feature type="binding site" evidence="10">
    <location>
        <begin position="279"/>
        <end position="281"/>
    </location>
    <ligand>
        <name>UDP-N-acetyl-alpha-D-glucosamine</name>
        <dbReference type="ChEBI" id="CHEBI:57705"/>
    </ligand>
</feature>
<dbReference type="eggNOG" id="COG0707">
    <property type="taxonomic scope" value="Bacteria"/>
</dbReference>
<evidence type="ECO:0000259" key="13">
    <source>
        <dbReference type="Pfam" id="PF04101"/>
    </source>
</evidence>
<dbReference type="Pfam" id="PF04101">
    <property type="entry name" value="Glyco_tran_28_C"/>
    <property type="match status" value="1"/>
</dbReference>
<dbReference type="HOGENOM" id="CLU_420801_0_0_11"/>
<comment type="subcellular location">
    <subcellularLocation>
        <location evidence="10">Cell membrane</location>
        <topology evidence="10">Peripheral membrane protein</topology>
        <orientation evidence="10">Cytoplasmic side</orientation>
    </subcellularLocation>
</comment>
<keyword evidence="3 10" id="KW-0328">Glycosyltransferase</keyword>
<comment type="caution">
    <text evidence="14">The sequence shown here is derived from an EMBL/GenBank/DDBJ whole genome shotgun (WGS) entry which is preliminary data.</text>
</comment>
<comment type="caution">
    <text evidence="10">Lacks conserved residue(s) required for the propagation of feature annotation.</text>
</comment>
<keyword evidence="7 10" id="KW-0472">Membrane</keyword>
<feature type="compositionally biased region" description="Basic and acidic residues" evidence="11">
    <location>
        <begin position="70"/>
        <end position="79"/>
    </location>
</feature>
<evidence type="ECO:0000259" key="12">
    <source>
        <dbReference type="Pfam" id="PF03033"/>
    </source>
</evidence>
<feature type="compositionally biased region" description="Gly residues" evidence="11">
    <location>
        <begin position="1"/>
        <end position="18"/>
    </location>
</feature>
<evidence type="ECO:0000256" key="1">
    <source>
        <dbReference type="ARBA" id="ARBA00022475"/>
    </source>
</evidence>
<protein>
    <recommendedName>
        <fullName evidence="10">UDP-N-acetylglucosamine--N-acetylmuramyl-(pentapeptide) pyrophosphoryl-undecaprenol N-acetylglucosamine transferase</fullName>
        <ecNumber evidence="10">2.4.1.227</ecNumber>
    </recommendedName>
    <alternativeName>
        <fullName evidence="10">Undecaprenyl-PP-MurNAc-pentapeptide-UDPGlcNAc GlcNAc transferase</fullName>
    </alternativeName>
</protein>
<comment type="catalytic activity">
    <reaction evidence="10">
        <text>di-trans,octa-cis-undecaprenyl diphospho-N-acetyl-alpha-D-muramoyl-L-alanyl-D-glutamyl-meso-2,6-diaminopimeloyl-D-alanyl-D-alanine + UDP-N-acetyl-alpha-D-glucosamine = di-trans,octa-cis-undecaprenyl diphospho-[N-acetyl-alpha-D-glucosaminyl-(1-&gt;4)]-N-acetyl-alpha-D-muramoyl-L-alanyl-D-glutamyl-meso-2,6-diaminopimeloyl-D-alanyl-D-alanine + UDP + H(+)</text>
        <dbReference type="Rhea" id="RHEA:31227"/>
        <dbReference type="ChEBI" id="CHEBI:15378"/>
        <dbReference type="ChEBI" id="CHEBI:57705"/>
        <dbReference type="ChEBI" id="CHEBI:58223"/>
        <dbReference type="ChEBI" id="CHEBI:61387"/>
        <dbReference type="ChEBI" id="CHEBI:61388"/>
        <dbReference type="EC" id="2.4.1.227"/>
    </reaction>
</comment>
<dbReference type="EMBL" id="JNBY01000131">
    <property type="protein sequence ID" value="KDN81807.1"/>
    <property type="molecule type" value="Genomic_DNA"/>
</dbReference>
<dbReference type="GO" id="GO:0071555">
    <property type="term" value="P:cell wall organization"/>
    <property type="evidence" value="ECO:0007669"/>
    <property type="project" value="UniProtKB-KW"/>
</dbReference>
<dbReference type="CDD" id="cd03785">
    <property type="entry name" value="GT28_MurG"/>
    <property type="match status" value="1"/>
</dbReference>
<dbReference type="InterPro" id="IPR007235">
    <property type="entry name" value="Glyco_trans_28_C"/>
</dbReference>
<feature type="compositionally biased region" description="Low complexity" evidence="11">
    <location>
        <begin position="154"/>
        <end position="182"/>
    </location>
</feature>
<dbReference type="Proteomes" id="UP000027178">
    <property type="component" value="Unassembled WGS sequence"/>
</dbReference>
<dbReference type="UniPathway" id="UPA00219"/>
<dbReference type="EC" id="2.4.1.227" evidence="10"/>
<feature type="binding site" evidence="10">
    <location>
        <position position="582"/>
    </location>
    <ligand>
        <name>UDP-N-acetyl-alpha-D-glucosamine</name>
        <dbReference type="ChEBI" id="CHEBI:57705"/>
    </ligand>
</feature>
<evidence type="ECO:0000256" key="9">
    <source>
        <dbReference type="ARBA" id="ARBA00023316"/>
    </source>
</evidence>
<dbReference type="GO" id="GO:0050511">
    <property type="term" value="F:undecaprenyldiphospho-muramoylpentapeptide beta-N-acetylglucosaminyltransferase activity"/>
    <property type="evidence" value="ECO:0007669"/>
    <property type="project" value="UniProtKB-UniRule"/>
</dbReference>
<feature type="compositionally biased region" description="Basic and acidic residues" evidence="11">
    <location>
        <begin position="37"/>
        <end position="48"/>
    </location>
</feature>
<gene>
    <name evidence="10" type="primary">murG</name>
    <name evidence="14" type="ORF">KCH_65270</name>
</gene>
<keyword evidence="2 10" id="KW-0132">Cell division</keyword>
<evidence type="ECO:0000313" key="15">
    <source>
        <dbReference type="Proteomes" id="UP000027178"/>
    </source>
</evidence>
<dbReference type="Pfam" id="PF03033">
    <property type="entry name" value="Glyco_transf_28"/>
    <property type="match status" value="1"/>
</dbReference>
<keyword evidence="8 10" id="KW-0131">Cell cycle</keyword>
<feature type="domain" description="Glycosyl transferase family 28 C-terminal" evidence="13">
    <location>
        <begin position="473"/>
        <end position="640"/>
    </location>
</feature>
<dbReference type="GO" id="GO:0005975">
    <property type="term" value="P:carbohydrate metabolic process"/>
    <property type="evidence" value="ECO:0007669"/>
    <property type="project" value="InterPro"/>
</dbReference>
<keyword evidence="6 10" id="KW-0573">Peptidoglycan synthesis</keyword>
<keyword evidence="1 10" id="KW-1003">Cell membrane</keyword>
<keyword evidence="15" id="KW-1185">Reference proteome</keyword>
<dbReference type="InterPro" id="IPR006009">
    <property type="entry name" value="GlcNAc_MurG"/>
</dbReference>